<dbReference type="PANTHER" id="PTHR30636:SF3">
    <property type="entry name" value="UPF0701 PROTEIN YICC"/>
    <property type="match status" value="1"/>
</dbReference>
<reference evidence="8 9" key="2">
    <citation type="journal article" date="2011" name="Stand. Genomic Sci.">
        <title>Complete genome sequence of Mahella australiensis type strain (50-1 BON).</title>
        <authorList>
            <person name="Sikorski J."/>
            <person name="Teshima H."/>
            <person name="Nolan M."/>
            <person name="Lucas S."/>
            <person name="Hammon N."/>
            <person name="Deshpande S."/>
            <person name="Cheng J.F."/>
            <person name="Pitluck S."/>
            <person name="Liolios K."/>
            <person name="Pagani I."/>
            <person name="Ivanova N."/>
            <person name="Huntemann M."/>
            <person name="Mavromatis K."/>
            <person name="Ovchinikova G."/>
            <person name="Pati A."/>
            <person name="Tapia R."/>
            <person name="Han C."/>
            <person name="Goodwin L."/>
            <person name="Chen A."/>
            <person name="Palaniappan K."/>
            <person name="Land M."/>
            <person name="Hauser L."/>
            <person name="Ngatchou-Djao O.D."/>
            <person name="Rohde M."/>
            <person name="Pukall R."/>
            <person name="Spring S."/>
            <person name="Abt B."/>
            <person name="Goker M."/>
            <person name="Detter J.C."/>
            <person name="Woyke T."/>
            <person name="Bristow J."/>
            <person name="Markowitz V."/>
            <person name="Hugenholtz P."/>
            <person name="Eisen J.A."/>
            <person name="Kyrpides N.C."/>
            <person name="Klenk H.P."/>
            <person name="Lapidus A."/>
        </authorList>
    </citation>
    <scope>NUCLEOTIDE SEQUENCE [LARGE SCALE GENOMIC DNA]</scope>
    <source>
        <strain evidence="9">DSM 15567 / CIP 107919 / 50-1 BON</strain>
    </source>
</reference>
<keyword evidence="4" id="KW-0378">Hydrolase</keyword>
<dbReference type="Pfam" id="PF03755">
    <property type="entry name" value="YicC-like_N"/>
    <property type="match status" value="1"/>
</dbReference>
<organism evidence="8 9">
    <name type="scientific">Mahella australiensis (strain DSM 15567 / CIP 107919 / 50-1 BON)</name>
    <dbReference type="NCBI Taxonomy" id="697281"/>
    <lineage>
        <taxon>Bacteria</taxon>
        <taxon>Bacillati</taxon>
        <taxon>Bacillota</taxon>
        <taxon>Clostridia</taxon>
        <taxon>Thermoanaerobacterales</taxon>
        <taxon>Thermoanaerobacterales Family IV. Incertae Sedis</taxon>
        <taxon>Mahella</taxon>
    </lineage>
</organism>
<dbReference type="PANTHER" id="PTHR30636">
    <property type="entry name" value="UPF0701 PROTEIN YICC"/>
    <property type="match status" value="1"/>
</dbReference>
<dbReference type="OrthoDB" id="9771229at2"/>
<feature type="domain" description="Endoribonuclease YicC-like C-terminal" evidence="7">
    <location>
        <begin position="174"/>
        <end position="293"/>
    </location>
</feature>
<evidence type="ECO:0000256" key="2">
    <source>
        <dbReference type="ARBA" id="ARBA00022722"/>
    </source>
</evidence>
<keyword evidence="9" id="KW-1185">Reference proteome</keyword>
<dbReference type="InterPro" id="IPR013551">
    <property type="entry name" value="YicC-like_C"/>
</dbReference>
<reference evidence="9" key="1">
    <citation type="submission" date="2010-11" db="EMBL/GenBank/DDBJ databases">
        <title>The complete genome of Mahella australiensis DSM 15567.</title>
        <authorList>
            <consortium name="US DOE Joint Genome Institute (JGI-PGF)"/>
            <person name="Lucas S."/>
            <person name="Copeland A."/>
            <person name="Lapidus A."/>
            <person name="Bruce D."/>
            <person name="Goodwin L."/>
            <person name="Pitluck S."/>
            <person name="Kyrpides N."/>
            <person name="Mavromatis K."/>
            <person name="Pagani I."/>
            <person name="Ivanova N."/>
            <person name="Teshima H."/>
            <person name="Brettin T."/>
            <person name="Detter J.C."/>
            <person name="Han C."/>
            <person name="Tapia R."/>
            <person name="Land M."/>
            <person name="Hauser L."/>
            <person name="Markowitz V."/>
            <person name="Cheng J.-F."/>
            <person name="Hugenholtz P."/>
            <person name="Woyke T."/>
            <person name="Wu D."/>
            <person name="Spring S."/>
            <person name="Pukall R."/>
            <person name="Steenblock K."/>
            <person name="Schneider S."/>
            <person name="Klenk H.-P."/>
            <person name="Eisen J.A."/>
        </authorList>
    </citation>
    <scope>NUCLEOTIDE SEQUENCE [LARGE SCALE GENOMIC DNA]</scope>
    <source>
        <strain evidence="9">DSM 15567 / CIP 107919 / 50-1 BON</strain>
    </source>
</reference>
<dbReference type="GO" id="GO:0004521">
    <property type="term" value="F:RNA endonuclease activity"/>
    <property type="evidence" value="ECO:0007669"/>
    <property type="project" value="InterPro"/>
</dbReference>
<dbReference type="InterPro" id="IPR005229">
    <property type="entry name" value="YicC/YloC-like"/>
</dbReference>
<dbReference type="InterPro" id="IPR013527">
    <property type="entry name" value="YicC-like_N"/>
</dbReference>
<comment type="similarity">
    <text evidence="5">Belongs to the YicC/YloC family.</text>
</comment>
<dbReference type="KEGG" id="mas:Mahau_0977"/>
<dbReference type="eggNOG" id="COG1561">
    <property type="taxonomic scope" value="Bacteria"/>
</dbReference>
<comment type="cofactor">
    <cofactor evidence="1">
        <name>a divalent metal cation</name>
        <dbReference type="ChEBI" id="CHEBI:60240"/>
    </cofactor>
</comment>
<dbReference type="STRING" id="697281.Mahau_0977"/>
<feature type="domain" description="Endoribonuclease YicC-like N-terminal" evidence="6">
    <location>
        <begin position="2"/>
        <end position="157"/>
    </location>
</feature>
<sequence>MIKSMTGYGRGQCSAGEWDVSAEIKAVNHRYTDINIRASRQLMFMENDIKKLIQKRVSRGKIDVSISCERRGEANITAGFDEAAFKAYIELSRRLADDYKLYSGLNVADILGLPGVLNTGRDGMADDSALSEAVFQCVDKALEELITMRSNEGRNLYANIYECLEGLRAIVGSIKSKADGVVDAYKDKLTARIQEMIDDTLLDMDRLMLEIAIYADKSDISEEITRLYSHIDQFSRAINDDIPVGRKLDFITQEIYREFNTIASKATDVDIINSVIEAKAITEKIREQIQNIE</sequence>
<name>F4A2C8_MAHA5</name>
<evidence type="ECO:0000313" key="9">
    <source>
        <dbReference type="Proteomes" id="UP000008457"/>
    </source>
</evidence>
<dbReference type="AlphaFoldDB" id="F4A2C8"/>
<keyword evidence="3" id="KW-0255">Endonuclease</keyword>
<evidence type="ECO:0000259" key="7">
    <source>
        <dbReference type="Pfam" id="PF08340"/>
    </source>
</evidence>
<evidence type="ECO:0000256" key="4">
    <source>
        <dbReference type="ARBA" id="ARBA00022801"/>
    </source>
</evidence>
<dbReference type="Pfam" id="PF08340">
    <property type="entry name" value="YicC-like_C"/>
    <property type="match status" value="1"/>
</dbReference>
<evidence type="ECO:0000256" key="3">
    <source>
        <dbReference type="ARBA" id="ARBA00022759"/>
    </source>
</evidence>
<dbReference type="NCBIfam" id="TIGR00255">
    <property type="entry name" value="YicC/YloC family endoribonuclease"/>
    <property type="match status" value="1"/>
</dbReference>
<evidence type="ECO:0000259" key="6">
    <source>
        <dbReference type="Pfam" id="PF03755"/>
    </source>
</evidence>
<dbReference type="GO" id="GO:0016787">
    <property type="term" value="F:hydrolase activity"/>
    <property type="evidence" value="ECO:0007669"/>
    <property type="project" value="UniProtKB-KW"/>
</dbReference>
<gene>
    <name evidence="8" type="ordered locus">Mahau_0977</name>
</gene>
<dbReference type="Proteomes" id="UP000008457">
    <property type="component" value="Chromosome"/>
</dbReference>
<evidence type="ECO:0000256" key="1">
    <source>
        <dbReference type="ARBA" id="ARBA00001968"/>
    </source>
</evidence>
<evidence type="ECO:0000313" key="8">
    <source>
        <dbReference type="EMBL" id="AEE96175.1"/>
    </source>
</evidence>
<proteinExistence type="inferred from homology"/>
<keyword evidence="2" id="KW-0540">Nuclease</keyword>
<dbReference type="HOGENOM" id="CLU_076609_1_0_9"/>
<evidence type="ECO:0000256" key="5">
    <source>
        <dbReference type="ARBA" id="ARBA00035648"/>
    </source>
</evidence>
<protein>
    <submittedName>
        <fullName evidence="8">YicC-like domain-containing protein</fullName>
    </submittedName>
</protein>
<accession>F4A2C8</accession>
<dbReference type="EMBL" id="CP002360">
    <property type="protein sequence ID" value="AEE96175.1"/>
    <property type="molecule type" value="Genomic_DNA"/>
</dbReference>
<dbReference type="RefSeq" id="WP_013780605.1">
    <property type="nucleotide sequence ID" value="NC_015520.1"/>
</dbReference>